<evidence type="ECO:0000313" key="10">
    <source>
        <dbReference type="EMBL" id="SUM54350.1"/>
    </source>
</evidence>
<dbReference type="EC" id="1.18.1.2" evidence="6"/>
<evidence type="ECO:0000256" key="3">
    <source>
        <dbReference type="ARBA" id="ARBA00022827"/>
    </source>
</evidence>
<dbReference type="GeneID" id="66776041"/>
<evidence type="ECO:0000313" key="13">
    <source>
        <dbReference type="Proteomes" id="UP000664081"/>
    </source>
</evidence>
<dbReference type="HAMAP" id="MF_01685">
    <property type="entry name" value="FENR2"/>
    <property type="match status" value="1"/>
</dbReference>
<evidence type="ECO:0000256" key="2">
    <source>
        <dbReference type="ARBA" id="ARBA00022630"/>
    </source>
</evidence>
<evidence type="ECO:0000256" key="1">
    <source>
        <dbReference type="ARBA" id="ARBA00011738"/>
    </source>
</evidence>
<dbReference type="AlphaFoldDB" id="A0A291JIK4"/>
<evidence type="ECO:0000259" key="7">
    <source>
        <dbReference type="Pfam" id="PF07992"/>
    </source>
</evidence>
<dbReference type="PANTHER" id="PTHR48105">
    <property type="entry name" value="THIOREDOXIN REDUCTASE 1-RELATED-RELATED"/>
    <property type="match status" value="1"/>
</dbReference>
<dbReference type="InterPro" id="IPR022890">
    <property type="entry name" value="Fd--NADP_Rdtase_type_2"/>
</dbReference>
<dbReference type="PRINTS" id="PR00469">
    <property type="entry name" value="PNDRDTASEII"/>
</dbReference>
<reference evidence="8 13" key="4">
    <citation type="submission" date="2021-03" db="EMBL/GenBank/DDBJ databases">
        <title>Staphylococci and Mammaliicocci in bats.</title>
        <authorList>
            <person name="Fountain K."/>
        </authorList>
    </citation>
    <scope>NUCLEOTIDE SEQUENCE [LARGE SCALE GENOMIC DNA]</scope>
    <source>
        <strain evidence="8 13">18_1_E_SW</strain>
    </source>
</reference>
<dbReference type="SUPFAM" id="SSF51905">
    <property type="entry name" value="FAD/NAD(P)-binding domain"/>
    <property type="match status" value="1"/>
</dbReference>
<dbReference type="InterPro" id="IPR023753">
    <property type="entry name" value="FAD/NAD-binding_dom"/>
</dbReference>
<gene>
    <name evidence="9" type="ORF">BUZ61_05035</name>
    <name evidence="8" type="ORF">J3T88_07680</name>
    <name evidence="10" type="ORF">NCTC13834_00635</name>
</gene>
<feature type="binding site" evidence="6">
    <location>
        <position position="39"/>
    </location>
    <ligand>
        <name>FAD</name>
        <dbReference type="ChEBI" id="CHEBI:57692"/>
    </ligand>
</feature>
<reference evidence="9 11" key="1">
    <citation type="journal article" date="2016" name="Front. Microbiol.">
        <title>Comprehensive Phylogenetic Analysis of Bovine Non-aureus Staphylococci Species Based on Whole-Genome Sequencing.</title>
        <authorList>
            <person name="Naushad S."/>
            <person name="Barkema H.W."/>
            <person name="Luby C."/>
            <person name="Condas L.A."/>
            <person name="Nobrega D.B."/>
            <person name="Carson D.A."/>
            <person name="De Buck J."/>
        </authorList>
    </citation>
    <scope>NUCLEOTIDE SEQUENCE [LARGE SCALE GENOMIC DNA]</scope>
    <source>
        <strain evidence="9 11">SNUC 4337</strain>
    </source>
</reference>
<accession>A0A291JIK4</accession>
<dbReference type="EMBL" id="PZHR01000018">
    <property type="protein sequence ID" value="PTK59620.1"/>
    <property type="molecule type" value="Genomic_DNA"/>
</dbReference>
<reference evidence="10 12" key="3">
    <citation type="submission" date="2018-06" db="EMBL/GenBank/DDBJ databases">
        <authorList>
            <consortium name="Pathogen Informatics"/>
            <person name="Doyle S."/>
        </authorList>
    </citation>
    <scope>NUCLEOTIDE SEQUENCE [LARGE SCALE GENOMIC DNA]</scope>
    <source>
        <strain evidence="10 12">NCTC13834</strain>
    </source>
</reference>
<dbReference type="PRINTS" id="PR00368">
    <property type="entry name" value="FADPNR"/>
</dbReference>
<comment type="caution">
    <text evidence="6">Lacks conserved residue(s) required for the propagation of feature annotation.</text>
</comment>
<proteinExistence type="inferred from homology"/>
<evidence type="ECO:0000313" key="12">
    <source>
        <dbReference type="Proteomes" id="UP000254412"/>
    </source>
</evidence>
<feature type="binding site" evidence="6">
    <location>
        <position position="31"/>
    </location>
    <ligand>
        <name>FAD</name>
        <dbReference type="ChEBI" id="CHEBI:57692"/>
    </ligand>
</feature>
<dbReference type="GO" id="GO:0050660">
    <property type="term" value="F:flavin adenine dinucleotide binding"/>
    <property type="evidence" value="ECO:0007669"/>
    <property type="project" value="UniProtKB-UniRule"/>
</dbReference>
<dbReference type="InterPro" id="IPR036188">
    <property type="entry name" value="FAD/NAD-bd_sf"/>
</dbReference>
<feature type="binding site" evidence="6">
    <location>
        <position position="285"/>
    </location>
    <ligand>
        <name>FAD</name>
        <dbReference type="ChEBI" id="CHEBI:57692"/>
    </ligand>
</feature>
<reference evidence="9" key="2">
    <citation type="submission" date="2018-03" db="EMBL/GenBank/DDBJ databases">
        <authorList>
            <person name="Keele B.F."/>
        </authorList>
    </citation>
    <scope>NUCLEOTIDE SEQUENCE</scope>
    <source>
        <strain evidence="9">SNUC 4337</strain>
    </source>
</reference>
<comment type="similarity">
    <text evidence="6">Belongs to the ferredoxin--NADP reductase type 2 family.</text>
</comment>
<dbReference type="Proteomes" id="UP000664081">
    <property type="component" value="Unassembled WGS sequence"/>
</dbReference>
<dbReference type="KEGG" id="snl:BJD96_02970"/>
<keyword evidence="5 6" id="KW-0560">Oxidoreductase</keyword>
<dbReference type="Proteomes" id="UP000240400">
    <property type="component" value="Unassembled WGS sequence"/>
</dbReference>
<comment type="subunit">
    <text evidence="1 6">Homodimer.</text>
</comment>
<feature type="binding site" evidence="6">
    <location>
        <position position="83"/>
    </location>
    <ligand>
        <name>FAD</name>
        <dbReference type="ChEBI" id="CHEBI:57692"/>
    </ligand>
</feature>
<evidence type="ECO:0000313" key="11">
    <source>
        <dbReference type="Proteomes" id="UP000240400"/>
    </source>
</evidence>
<evidence type="ECO:0000313" key="8">
    <source>
        <dbReference type="EMBL" id="MBO1227208.1"/>
    </source>
</evidence>
<dbReference type="OrthoDB" id="9806179at2"/>
<evidence type="ECO:0000313" key="9">
    <source>
        <dbReference type="EMBL" id="PTK59620.1"/>
    </source>
</evidence>
<keyword evidence="3 6" id="KW-0274">FAD</keyword>
<organism evidence="10 12">
    <name type="scientific">Staphylococcus nepalensis</name>
    <dbReference type="NCBI Taxonomy" id="214473"/>
    <lineage>
        <taxon>Bacteria</taxon>
        <taxon>Bacillati</taxon>
        <taxon>Bacillota</taxon>
        <taxon>Bacilli</taxon>
        <taxon>Bacillales</taxon>
        <taxon>Staphylococcaceae</taxon>
        <taxon>Staphylococcus</taxon>
    </lineage>
</organism>
<feature type="binding site" evidence="6">
    <location>
        <position position="43"/>
    </location>
    <ligand>
        <name>FAD</name>
        <dbReference type="ChEBI" id="CHEBI:57692"/>
    </ligand>
</feature>
<comment type="cofactor">
    <cofactor evidence="6">
        <name>FAD</name>
        <dbReference type="ChEBI" id="CHEBI:57692"/>
    </cofactor>
    <text evidence="6">Binds 1 FAD per subunit.</text>
</comment>
<keyword evidence="2 6" id="KW-0285">Flavoprotein</keyword>
<comment type="catalytic activity">
    <reaction evidence="6">
        <text>2 reduced [2Fe-2S]-[ferredoxin] + NADP(+) + H(+) = 2 oxidized [2Fe-2S]-[ferredoxin] + NADPH</text>
        <dbReference type="Rhea" id="RHEA:20125"/>
        <dbReference type="Rhea" id="RHEA-COMP:10000"/>
        <dbReference type="Rhea" id="RHEA-COMP:10001"/>
        <dbReference type="ChEBI" id="CHEBI:15378"/>
        <dbReference type="ChEBI" id="CHEBI:33737"/>
        <dbReference type="ChEBI" id="CHEBI:33738"/>
        <dbReference type="ChEBI" id="CHEBI:57783"/>
        <dbReference type="ChEBI" id="CHEBI:58349"/>
        <dbReference type="EC" id="1.18.1.2"/>
    </reaction>
</comment>
<dbReference type="InterPro" id="IPR050097">
    <property type="entry name" value="Ferredoxin-NADP_redctase_2"/>
</dbReference>
<dbReference type="RefSeq" id="WP_096808554.1">
    <property type="nucleotide sequence ID" value="NZ_BMCF01000001.1"/>
</dbReference>
<keyword evidence="13" id="KW-1185">Reference proteome</keyword>
<evidence type="ECO:0000256" key="5">
    <source>
        <dbReference type="ARBA" id="ARBA00023002"/>
    </source>
</evidence>
<dbReference type="EMBL" id="JAFNLT010000005">
    <property type="protein sequence ID" value="MBO1227208.1"/>
    <property type="molecule type" value="Genomic_DNA"/>
</dbReference>
<feature type="binding site" evidence="6">
    <location>
        <position position="118"/>
    </location>
    <ligand>
        <name>FAD</name>
        <dbReference type="ChEBI" id="CHEBI:57692"/>
    </ligand>
</feature>
<keyword evidence="4 6" id="KW-0521">NADP</keyword>
<evidence type="ECO:0000256" key="4">
    <source>
        <dbReference type="ARBA" id="ARBA00022857"/>
    </source>
</evidence>
<dbReference type="GO" id="GO:0004324">
    <property type="term" value="F:ferredoxin-NADP+ reductase activity"/>
    <property type="evidence" value="ECO:0007669"/>
    <property type="project" value="UniProtKB-UniRule"/>
</dbReference>
<dbReference type="GO" id="GO:0050661">
    <property type="term" value="F:NADP binding"/>
    <property type="evidence" value="ECO:0007669"/>
    <property type="project" value="UniProtKB-UniRule"/>
</dbReference>
<feature type="binding site" evidence="6">
    <location>
        <position position="326"/>
    </location>
    <ligand>
        <name>FAD</name>
        <dbReference type="ChEBI" id="CHEBI:57692"/>
    </ligand>
</feature>
<protein>
    <recommendedName>
        <fullName evidence="6">Ferredoxin--NADP reductase</fullName>
        <shortName evidence="6">FNR</shortName>
        <shortName evidence="6">Fd-NADP(+) reductase</shortName>
        <ecNumber evidence="6">1.18.1.2</ecNumber>
    </recommendedName>
</protein>
<evidence type="ECO:0000256" key="6">
    <source>
        <dbReference type="HAMAP-Rule" id="MF_01685"/>
    </source>
</evidence>
<dbReference type="Proteomes" id="UP000254412">
    <property type="component" value="Unassembled WGS sequence"/>
</dbReference>
<dbReference type="Pfam" id="PF07992">
    <property type="entry name" value="Pyr_redox_2"/>
    <property type="match status" value="1"/>
</dbReference>
<sequence>MDDVIIIGGGPAGLFASFYSGLRGMKVRIIDIQDKLGGKMHVYPEKIIWDIGGLAPKPCYEIIQDTVNQGLHFEPKVNLEERVIDIRKIAERHFEIETDKGHIYESKSVIIAIGGGIINPKQLDIKGAERYKLTNLHYVVQSLKHFKDKDVLISGAGNSALDWASDLSGYAKSVTLIYRKSDIKGYEAMRDLLDQLAVEKMPNTHIYQLIGDATQSRIQQVILENMETKEQIARTFDEVIISHGFDRENTLLEQSTTQVDMFSEYSIKGFGNTATSIDGLYACGDIIYHEAKAHLIASAFSDAANAANLAKLYVEPEAAPEGYVSSHNDAFKESNKVVMKKYL</sequence>
<dbReference type="Gene3D" id="3.50.50.60">
    <property type="entry name" value="FAD/NAD(P)-binding domain"/>
    <property type="match status" value="2"/>
</dbReference>
<feature type="domain" description="FAD/NAD(P)-binding" evidence="7">
    <location>
        <begin position="3"/>
        <end position="290"/>
    </location>
</feature>
<name>A0A291JIK4_9STAP</name>
<dbReference type="EMBL" id="UHDS01000001">
    <property type="protein sequence ID" value="SUM54350.1"/>
    <property type="molecule type" value="Genomic_DNA"/>
</dbReference>